<name>A0A371DIF6_9APHY</name>
<evidence type="ECO:0000256" key="5">
    <source>
        <dbReference type="ARBA" id="ARBA00023180"/>
    </source>
</evidence>
<evidence type="ECO:0000256" key="6">
    <source>
        <dbReference type="SAM" id="SignalP"/>
    </source>
</evidence>
<evidence type="ECO:0000313" key="8">
    <source>
        <dbReference type="Proteomes" id="UP000256964"/>
    </source>
</evidence>
<proteinExistence type="inferred from homology"/>
<dbReference type="PANTHER" id="PTHR11010:SF23">
    <property type="entry name" value="SERINE PEPTIDASE"/>
    <property type="match status" value="1"/>
</dbReference>
<dbReference type="Pfam" id="PF05577">
    <property type="entry name" value="Peptidase_S28"/>
    <property type="match status" value="1"/>
</dbReference>
<dbReference type="InterPro" id="IPR029058">
    <property type="entry name" value="AB_hydrolase_fold"/>
</dbReference>
<comment type="similarity">
    <text evidence="1">Belongs to the peptidase S28 family.</text>
</comment>
<evidence type="ECO:0000256" key="2">
    <source>
        <dbReference type="ARBA" id="ARBA00022670"/>
    </source>
</evidence>
<dbReference type="GO" id="GO:0006508">
    <property type="term" value="P:proteolysis"/>
    <property type="evidence" value="ECO:0007669"/>
    <property type="project" value="UniProtKB-KW"/>
</dbReference>
<keyword evidence="4" id="KW-0378">Hydrolase</keyword>
<dbReference type="InterPro" id="IPR008758">
    <property type="entry name" value="Peptidase_S28"/>
</dbReference>
<keyword evidence="2" id="KW-0645">Protease</keyword>
<dbReference type="AlphaFoldDB" id="A0A371DIF6"/>
<keyword evidence="5" id="KW-0325">Glycoprotein</keyword>
<evidence type="ECO:0000313" key="7">
    <source>
        <dbReference type="EMBL" id="RDX52320.1"/>
    </source>
</evidence>
<reference evidence="7 8" key="1">
    <citation type="journal article" date="2018" name="Biotechnol. Biofuels">
        <title>Integrative visual omics of the white-rot fungus Polyporus brumalis exposes the biotechnological potential of its oxidative enzymes for delignifying raw plant biomass.</title>
        <authorList>
            <person name="Miyauchi S."/>
            <person name="Rancon A."/>
            <person name="Drula E."/>
            <person name="Hage H."/>
            <person name="Chaduli D."/>
            <person name="Favel A."/>
            <person name="Grisel S."/>
            <person name="Henrissat B."/>
            <person name="Herpoel-Gimbert I."/>
            <person name="Ruiz-Duenas F.J."/>
            <person name="Chevret D."/>
            <person name="Hainaut M."/>
            <person name="Lin J."/>
            <person name="Wang M."/>
            <person name="Pangilinan J."/>
            <person name="Lipzen A."/>
            <person name="Lesage-Meessen L."/>
            <person name="Navarro D."/>
            <person name="Riley R."/>
            <person name="Grigoriev I.V."/>
            <person name="Zhou S."/>
            <person name="Raouche S."/>
            <person name="Rosso M.N."/>
        </authorList>
    </citation>
    <scope>NUCLEOTIDE SEQUENCE [LARGE SCALE GENOMIC DNA]</scope>
    <source>
        <strain evidence="7 8">BRFM 1820</strain>
    </source>
</reference>
<evidence type="ECO:0000256" key="3">
    <source>
        <dbReference type="ARBA" id="ARBA00022729"/>
    </source>
</evidence>
<dbReference type="GO" id="GO:0008239">
    <property type="term" value="F:dipeptidyl-peptidase activity"/>
    <property type="evidence" value="ECO:0007669"/>
    <property type="project" value="TreeGrafter"/>
</dbReference>
<accession>A0A371DIF6</accession>
<keyword evidence="3 6" id="KW-0732">Signal</keyword>
<feature type="signal peptide" evidence="6">
    <location>
        <begin position="1"/>
        <end position="25"/>
    </location>
</feature>
<dbReference type="Proteomes" id="UP000256964">
    <property type="component" value="Unassembled WGS sequence"/>
</dbReference>
<dbReference type="GO" id="GO:0070008">
    <property type="term" value="F:serine-type exopeptidase activity"/>
    <property type="evidence" value="ECO:0007669"/>
    <property type="project" value="InterPro"/>
</dbReference>
<dbReference type="OrthoDB" id="1735038at2759"/>
<protein>
    <submittedName>
        <fullName evidence="7">Peptidase S28</fullName>
    </submittedName>
</protein>
<sequence>MLHFKLSRVAAAAALLLFGVAQVAARTADGRAHANIPRRPSIPIVAPREGTVTSKNGTELPPYNTTYYFDQLIDHTNPSLGTFKQRYWHTYEFYEPGGPILLTTPGESNAAGYTAYLTNRTIVGQVAQAQNGSVVVLEHRYYGESSPFDDLSDASLEYHTIQQAIDDLEYFVKSVQLPQPDGDSVAPGQAPWVLFGGSYAGALTSFTMVNKPDLFQAAYASSAVVESITDFWQYFKPITDNMPRNCSADVQAAIAKIDSVFTSNDEKEIDAILTLFNMTTLSDHLDDAAGALRNNLWDWQSLSPTSDGGIFFDFCDALEVKDGVSAGEAGWGAEHAIQAWGSFWTSEYYSFLCEDQDVVTCLGTYDPTAEIFTDTSVGNDERSWLWIVCNEMGFYQEGAPEPNPTLVTRLVRPEYDERQCTYFFPEKFANQTNPAPNVDATNKMYGGWFVKSKRLFFANGSRDPWKEATLAADGTNFQSTPDQPLTLSDGYHCSDLGTVNAADPTILEVQQQALKSIAGWLAEWDPSGR</sequence>
<keyword evidence="8" id="KW-1185">Reference proteome</keyword>
<evidence type="ECO:0000256" key="4">
    <source>
        <dbReference type="ARBA" id="ARBA00022801"/>
    </source>
</evidence>
<dbReference type="EMBL" id="KZ857391">
    <property type="protein sequence ID" value="RDX52320.1"/>
    <property type="molecule type" value="Genomic_DNA"/>
</dbReference>
<organism evidence="7 8">
    <name type="scientific">Lentinus brumalis</name>
    <dbReference type="NCBI Taxonomy" id="2498619"/>
    <lineage>
        <taxon>Eukaryota</taxon>
        <taxon>Fungi</taxon>
        <taxon>Dikarya</taxon>
        <taxon>Basidiomycota</taxon>
        <taxon>Agaricomycotina</taxon>
        <taxon>Agaricomycetes</taxon>
        <taxon>Polyporales</taxon>
        <taxon>Polyporaceae</taxon>
        <taxon>Lentinus</taxon>
    </lineage>
</organism>
<dbReference type="PANTHER" id="PTHR11010">
    <property type="entry name" value="PROTEASE S28 PRO-X CARBOXYPEPTIDASE-RELATED"/>
    <property type="match status" value="1"/>
</dbReference>
<dbReference type="SUPFAM" id="SSF53474">
    <property type="entry name" value="alpha/beta-Hydrolases"/>
    <property type="match status" value="1"/>
</dbReference>
<feature type="chain" id="PRO_5016926534" evidence="6">
    <location>
        <begin position="26"/>
        <end position="529"/>
    </location>
</feature>
<gene>
    <name evidence="7" type="ORF">OH76DRAFT_1554437</name>
</gene>
<evidence type="ECO:0000256" key="1">
    <source>
        <dbReference type="ARBA" id="ARBA00011079"/>
    </source>
</evidence>
<dbReference type="Gene3D" id="3.40.50.1820">
    <property type="entry name" value="alpha/beta hydrolase"/>
    <property type="match status" value="2"/>
</dbReference>